<comment type="similarity">
    <text evidence="2">Belongs to the PPR family. PCMP-E subfamily.</text>
</comment>
<sequence>MSDSIHRRKVPTPVGNGGRSSRTRRTAFRYVSDKNSLSKSSNKVFERSFSEPSLNRRRDGDSNHLRRPSPMRGLPLEESEPIVYLPRIRSEVFASSPSLLNFSSPSSLSPINQEGNTKEAPKVVISVAVEGSPGPVRAMVKLSCNVEETIKIVVDKYCKEGRTPKLDRDSAFELHQSHFSIQCLEKREIIGEIGSRSFYMRKKAHETEGSFVGTTPVRTTLISSSNLIGSYIAQLIGKIMRRTRQIWNILLNIELVSEMLDSRLRFFLERCVVIQQAKQVHAQLVVNRYNHLEPILVHQTLHFTKEFSRNVVNYVKRILHGFKSSKGMDSFSWGCLVRFLSQHRKFKETVGVYIEMHYSGIPPSSHAITSVLRACGKMEDMVDGKPIHAQALKNGLCGCVYVQTGLVGLYSRFGYIEMAKKVFDDIAEKNTVSWNSLLHGYLESGNLDEARRVFDKIPEKDVVSWNLIISSYAKKGDMSNACSLFLTMPLKSSATWNILIGGYVNCREMKLARTYFDTMPQKNSVSWITMISGYTKLGDVQSAEKLFRQMSRKDKLVYDAMIACYAQNGKPKDALKLFSQMLESNSDIQPDEITLSSVVSASSQLGDTSFGTWVESYITEHGIKIDDLLSTSLIDLYMKGGDFAKAFKLFNDLIKKDTVSYSAMIMGCGINGMATEANCLFREMIEKKIPPNLVTFTGLLSAYSHSGLVQEGYKCFNSMKDHNLEPSADHYGIMVDMLGRAGRLEEAYELIKSMPMQPNAGVWGALLLASGLHNNVEFGEIACSHCVKLETDPTGYLSHLANIYTSVGRWDDARNVRDSMEEKKLPGSKIRDRSSRITTCRLQCQPQLQHVN</sequence>
<feature type="compositionally biased region" description="Basic residues" evidence="4">
    <location>
        <begin position="1"/>
        <end position="10"/>
    </location>
</feature>
<dbReference type="InterPro" id="IPR002885">
    <property type="entry name" value="PPR_rpt"/>
</dbReference>
<reference evidence="7" key="1">
    <citation type="journal article" date="2011" name="Nat. Genet.">
        <title>The Arabidopsis lyrata genome sequence and the basis of rapid genome size change.</title>
        <authorList>
            <person name="Hu T.T."/>
            <person name="Pattyn P."/>
            <person name="Bakker E.G."/>
            <person name="Cao J."/>
            <person name="Cheng J.-F."/>
            <person name="Clark R.M."/>
            <person name="Fahlgren N."/>
            <person name="Fawcett J.A."/>
            <person name="Grimwood J."/>
            <person name="Gundlach H."/>
            <person name="Haberer G."/>
            <person name="Hollister J.D."/>
            <person name="Ossowski S."/>
            <person name="Ottilar R.P."/>
            <person name="Salamov A.A."/>
            <person name="Schneeberger K."/>
            <person name="Spannagl M."/>
            <person name="Wang X."/>
            <person name="Yang L."/>
            <person name="Nasrallah M.E."/>
            <person name="Bergelson J."/>
            <person name="Carrington J.C."/>
            <person name="Gaut B.S."/>
            <person name="Schmutz J."/>
            <person name="Mayer K.F.X."/>
            <person name="Van de Peer Y."/>
            <person name="Grigoriev I.V."/>
            <person name="Nordborg M."/>
            <person name="Weigel D."/>
            <person name="Guo Y.-L."/>
        </authorList>
    </citation>
    <scope>NUCLEOTIDE SEQUENCE [LARGE SCALE GENOMIC DNA]</scope>
    <source>
        <strain evidence="7">cv. MN47</strain>
    </source>
</reference>
<dbReference type="HOGENOM" id="CLU_335052_0_0_1"/>
<evidence type="ECO:0000313" key="6">
    <source>
        <dbReference type="EMBL" id="EFH46065.1"/>
    </source>
</evidence>
<dbReference type="PROSITE" id="PS51375">
    <property type="entry name" value="PPR"/>
    <property type="match status" value="6"/>
</dbReference>
<protein>
    <submittedName>
        <fullName evidence="6">Pentatricopeptide repeat-containing protein</fullName>
    </submittedName>
</protein>
<name>D7ME07_ARALL</name>
<dbReference type="Pfam" id="PF01535">
    <property type="entry name" value="PPR"/>
    <property type="match status" value="7"/>
</dbReference>
<evidence type="ECO:0000256" key="3">
    <source>
        <dbReference type="PROSITE-ProRule" id="PRU00708"/>
    </source>
</evidence>
<feature type="repeat" description="PPR" evidence="3">
    <location>
        <begin position="657"/>
        <end position="691"/>
    </location>
</feature>
<dbReference type="GO" id="GO:0009451">
    <property type="term" value="P:RNA modification"/>
    <property type="evidence" value="ECO:0007669"/>
    <property type="project" value="InterPro"/>
</dbReference>
<feature type="repeat" description="PPR" evidence="3">
    <location>
        <begin position="523"/>
        <end position="553"/>
    </location>
</feature>
<gene>
    <name evidence="6" type="ORF">ARALYDRAFT_329351</name>
</gene>
<dbReference type="EMBL" id="GL348719">
    <property type="protein sequence ID" value="EFH46065.1"/>
    <property type="molecule type" value="Genomic_DNA"/>
</dbReference>
<evidence type="ECO:0000256" key="4">
    <source>
        <dbReference type="SAM" id="MobiDB-lite"/>
    </source>
</evidence>
<feature type="compositionally biased region" description="Low complexity" evidence="4">
    <location>
        <begin position="33"/>
        <end position="43"/>
    </location>
</feature>
<dbReference type="AlphaFoldDB" id="D7ME07"/>
<dbReference type="eggNOG" id="KOG4197">
    <property type="taxonomic scope" value="Eukaryota"/>
</dbReference>
<feature type="repeat" description="PPR" evidence="3">
    <location>
        <begin position="329"/>
        <end position="363"/>
    </location>
</feature>
<dbReference type="GO" id="GO:0003723">
    <property type="term" value="F:RNA binding"/>
    <property type="evidence" value="ECO:0007669"/>
    <property type="project" value="InterPro"/>
</dbReference>
<dbReference type="NCBIfam" id="TIGR00756">
    <property type="entry name" value="PPR"/>
    <property type="match status" value="9"/>
</dbReference>
<evidence type="ECO:0000256" key="2">
    <source>
        <dbReference type="ARBA" id="ARBA00061659"/>
    </source>
</evidence>
<dbReference type="Proteomes" id="UP000008694">
    <property type="component" value="Unassembled WGS sequence"/>
</dbReference>
<dbReference type="PANTHER" id="PTHR47926:SF545">
    <property type="entry name" value="PENTACOTRIPEPTIDE-REPEAT REGION OF PRORP DOMAIN-CONTAINING PROTEIN"/>
    <property type="match status" value="1"/>
</dbReference>
<dbReference type="SUPFAM" id="SSF48452">
    <property type="entry name" value="TPR-like"/>
    <property type="match status" value="1"/>
</dbReference>
<dbReference type="InterPro" id="IPR011990">
    <property type="entry name" value="TPR-like_helical_dom_sf"/>
</dbReference>
<dbReference type="FunFam" id="1.25.40.10:FF:000090">
    <property type="entry name" value="Pentatricopeptide repeat-containing protein, chloroplastic"/>
    <property type="match status" value="1"/>
</dbReference>
<evidence type="ECO:0000256" key="1">
    <source>
        <dbReference type="ARBA" id="ARBA00022737"/>
    </source>
</evidence>
<accession>D7ME07</accession>
<feature type="domain" description="DUF7054" evidence="5">
    <location>
        <begin position="121"/>
        <end position="201"/>
    </location>
</feature>
<organism evidence="7">
    <name type="scientific">Arabidopsis lyrata subsp. lyrata</name>
    <name type="common">Lyre-leaved rock-cress</name>
    <dbReference type="NCBI Taxonomy" id="81972"/>
    <lineage>
        <taxon>Eukaryota</taxon>
        <taxon>Viridiplantae</taxon>
        <taxon>Streptophyta</taxon>
        <taxon>Embryophyta</taxon>
        <taxon>Tracheophyta</taxon>
        <taxon>Spermatophyta</taxon>
        <taxon>Magnoliopsida</taxon>
        <taxon>eudicotyledons</taxon>
        <taxon>Gunneridae</taxon>
        <taxon>Pentapetalae</taxon>
        <taxon>rosids</taxon>
        <taxon>malvids</taxon>
        <taxon>Brassicales</taxon>
        <taxon>Brassicaceae</taxon>
        <taxon>Camelineae</taxon>
        <taxon>Arabidopsis</taxon>
    </lineage>
</organism>
<keyword evidence="1" id="KW-0677">Repeat</keyword>
<dbReference type="FunFam" id="1.25.40.10:FF:001214">
    <property type="entry name" value="Pentatricopeptide repeat-containing protein At2g20540"/>
    <property type="match status" value="1"/>
</dbReference>
<feature type="repeat" description="PPR" evidence="3">
    <location>
        <begin position="692"/>
        <end position="726"/>
    </location>
</feature>
<keyword evidence="7" id="KW-1185">Reference proteome</keyword>
<dbReference type="Pfam" id="PF23156">
    <property type="entry name" value="DUF7054"/>
    <property type="match status" value="1"/>
</dbReference>
<dbReference type="Gene3D" id="1.25.40.10">
    <property type="entry name" value="Tetratricopeptide repeat domain"/>
    <property type="match status" value="3"/>
</dbReference>
<feature type="repeat" description="PPR" evidence="3">
    <location>
        <begin position="430"/>
        <end position="464"/>
    </location>
</feature>
<dbReference type="InterPro" id="IPR055482">
    <property type="entry name" value="DUF7054"/>
</dbReference>
<feature type="region of interest" description="Disordered" evidence="4">
    <location>
        <begin position="1"/>
        <end position="75"/>
    </location>
</feature>
<evidence type="ECO:0000259" key="5">
    <source>
        <dbReference type="Pfam" id="PF23156"/>
    </source>
</evidence>
<dbReference type="Pfam" id="PF20431">
    <property type="entry name" value="E_motif"/>
    <property type="match status" value="1"/>
</dbReference>
<dbReference type="PANTHER" id="PTHR47926">
    <property type="entry name" value="PENTATRICOPEPTIDE REPEAT-CONTAINING PROTEIN"/>
    <property type="match status" value="1"/>
</dbReference>
<dbReference type="Pfam" id="PF13041">
    <property type="entry name" value="PPR_2"/>
    <property type="match status" value="2"/>
</dbReference>
<dbReference type="InterPro" id="IPR046960">
    <property type="entry name" value="PPR_At4g14850-like_plant"/>
</dbReference>
<feature type="repeat" description="PPR" evidence="3">
    <location>
        <begin position="554"/>
        <end position="588"/>
    </location>
</feature>
<proteinExistence type="inferred from homology"/>
<dbReference type="InterPro" id="IPR046848">
    <property type="entry name" value="E_motif"/>
</dbReference>
<dbReference type="Gramene" id="fgenesh1_pm.C_scaffold_7001578">
    <property type="protein sequence ID" value="fgenesh1_pm.C_scaffold_7001578"/>
    <property type="gene ID" value="fgenesh1_pm.C_scaffold_7001578"/>
</dbReference>
<dbReference type="STRING" id="81972.D7ME07"/>
<feature type="compositionally biased region" description="Basic and acidic residues" evidence="4">
    <location>
        <begin position="44"/>
        <end position="64"/>
    </location>
</feature>
<evidence type="ECO:0000313" key="7">
    <source>
        <dbReference type="Proteomes" id="UP000008694"/>
    </source>
</evidence>